<evidence type="ECO:0008006" key="2">
    <source>
        <dbReference type="Google" id="ProtNLM"/>
    </source>
</evidence>
<dbReference type="CDD" id="cd02440">
    <property type="entry name" value="AdoMet_MTases"/>
    <property type="match status" value="1"/>
</dbReference>
<dbReference type="AlphaFoldDB" id="A0A382T0U7"/>
<dbReference type="PANTHER" id="PTHR43861">
    <property type="entry name" value="TRANS-ACONITATE 2-METHYLTRANSFERASE-RELATED"/>
    <property type="match status" value="1"/>
</dbReference>
<evidence type="ECO:0000313" key="1">
    <source>
        <dbReference type="EMBL" id="SVD15830.1"/>
    </source>
</evidence>
<proteinExistence type="predicted"/>
<dbReference type="Pfam" id="PF13489">
    <property type="entry name" value="Methyltransf_23"/>
    <property type="match status" value="1"/>
</dbReference>
<feature type="non-terminal residue" evidence="1">
    <location>
        <position position="249"/>
    </location>
</feature>
<dbReference type="EMBL" id="UINC01133100">
    <property type="protein sequence ID" value="SVD15830.1"/>
    <property type="molecule type" value="Genomic_DNA"/>
</dbReference>
<accession>A0A382T0U7</accession>
<dbReference type="Gene3D" id="3.40.50.150">
    <property type="entry name" value="Vaccinia Virus protein VP39"/>
    <property type="match status" value="1"/>
</dbReference>
<gene>
    <name evidence="1" type="ORF">METZ01_LOCUS368684</name>
</gene>
<dbReference type="InterPro" id="IPR029063">
    <property type="entry name" value="SAM-dependent_MTases_sf"/>
</dbReference>
<sequence>MQQNDNNSMPTCSFCAKDLTAYVLNNIPKYGNIYSILECLECRIAVTHPFPSEEELTRLYSCGNYRTNTGKRFGVIIEYLVYLSRVLKRSRINKYVKPGRVLDIGCGRGLFLNVMRNGGWDAVGTELNKETASYATKVYGLEVVTGDLIKHKLDEESLDAININQVLEHLKNPNEVLLECRRLLRRGGLLLISVPDLRSLQFVIGKENWFLLDLPFHLFHFTEEGLVDLLKTHGFEIRKIKRFSNEYSP</sequence>
<dbReference type="PANTHER" id="PTHR43861:SF6">
    <property type="entry name" value="METHYLTRANSFERASE TYPE 11"/>
    <property type="match status" value="1"/>
</dbReference>
<reference evidence="1" key="1">
    <citation type="submission" date="2018-05" db="EMBL/GenBank/DDBJ databases">
        <authorList>
            <person name="Lanie J.A."/>
            <person name="Ng W.-L."/>
            <person name="Kazmierczak K.M."/>
            <person name="Andrzejewski T.M."/>
            <person name="Davidsen T.M."/>
            <person name="Wayne K.J."/>
            <person name="Tettelin H."/>
            <person name="Glass J.I."/>
            <person name="Rusch D."/>
            <person name="Podicherti R."/>
            <person name="Tsui H.-C.T."/>
            <person name="Winkler M.E."/>
        </authorList>
    </citation>
    <scope>NUCLEOTIDE SEQUENCE</scope>
</reference>
<dbReference type="SUPFAM" id="SSF53335">
    <property type="entry name" value="S-adenosyl-L-methionine-dependent methyltransferases"/>
    <property type="match status" value="1"/>
</dbReference>
<organism evidence="1">
    <name type="scientific">marine metagenome</name>
    <dbReference type="NCBI Taxonomy" id="408172"/>
    <lineage>
        <taxon>unclassified sequences</taxon>
        <taxon>metagenomes</taxon>
        <taxon>ecological metagenomes</taxon>
    </lineage>
</organism>
<protein>
    <recommendedName>
        <fullName evidence="2">Methyltransferase type 11 domain-containing protein</fullName>
    </recommendedName>
</protein>
<name>A0A382T0U7_9ZZZZ</name>